<keyword evidence="2" id="KW-0472">Membrane</keyword>
<name>A0A5C5FUC6_9BASI</name>
<dbReference type="OrthoDB" id="10434849at2759"/>
<evidence type="ECO:0000256" key="2">
    <source>
        <dbReference type="SAM" id="Phobius"/>
    </source>
</evidence>
<feature type="region of interest" description="Disordered" evidence="1">
    <location>
        <begin position="1"/>
        <end position="33"/>
    </location>
</feature>
<dbReference type="Proteomes" id="UP000311382">
    <property type="component" value="Unassembled WGS sequence"/>
</dbReference>
<evidence type="ECO:0000256" key="1">
    <source>
        <dbReference type="SAM" id="MobiDB-lite"/>
    </source>
</evidence>
<feature type="transmembrane region" description="Helical" evidence="2">
    <location>
        <begin position="358"/>
        <end position="381"/>
    </location>
</feature>
<proteinExistence type="predicted"/>
<accession>A0A5C5FUC6</accession>
<gene>
    <name evidence="3" type="ORF">DMC30DRAFT_417106</name>
</gene>
<reference evidence="3 4" key="1">
    <citation type="submission" date="2019-03" db="EMBL/GenBank/DDBJ databases">
        <title>Rhodosporidium diobovatum UCD-FST 08-225 genome sequencing, assembly, and annotation.</title>
        <authorList>
            <person name="Fakankun I.U."/>
            <person name="Fristensky B."/>
            <person name="Levin D.B."/>
        </authorList>
    </citation>
    <scope>NUCLEOTIDE SEQUENCE [LARGE SCALE GENOMIC DNA]</scope>
    <source>
        <strain evidence="3 4">UCD-FST 08-225</strain>
    </source>
</reference>
<sequence>MAAPLYNDPYAGAMDDLPEYPLSSNDGGVRAAPRRFFGRGGAQDGEEDAAPLIKAGRREGEPIPLDIDGFAYELGRVHHDVDAFRDAVHRLAALKAQVLALDAQDTTLVAQCLLADLAVQTAATSRLFKDLPTQLRAFGDKVAFLKPGAGRFLVTNAESTPLKGELAVCCATLRTVVHEVRTLAEVEDNEKQQARVRLLKVIKAQMGPSGDDAQVMAALLTAEREGSSLYAEQLKAGSPSWRWAVERPFTRLNVEVDKAGDLSFLSRLEAIPTLSAASWLNPLAYVPAAFKSNSAAAADTQQQPPPPGYSSRSFLGSARTGRAASAGFAALPDLDGEDRVGSYGEALDAPPRTAPSKWARVALAVFVLAAVGGSAVAVALWTKHRNDMGEAQDQLLGGLE</sequence>
<evidence type="ECO:0000313" key="3">
    <source>
        <dbReference type="EMBL" id="TNY20265.1"/>
    </source>
</evidence>
<keyword evidence="2" id="KW-0812">Transmembrane</keyword>
<dbReference type="EMBL" id="SOZI01000071">
    <property type="protein sequence ID" value="TNY20265.1"/>
    <property type="molecule type" value="Genomic_DNA"/>
</dbReference>
<organism evidence="3 4">
    <name type="scientific">Rhodotorula diobovata</name>
    <dbReference type="NCBI Taxonomy" id="5288"/>
    <lineage>
        <taxon>Eukaryota</taxon>
        <taxon>Fungi</taxon>
        <taxon>Dikarya</taxon>
        <taxon>Basidiomycota</taxon>
        <taxon>Pucciniomycotina</taxon>
        <taxon>Microbotryomycetes</taxon>
        <taxon>Sporidiobolales</taxon>
        <taxon>Sporidiobolaceae</taxon>
        <taxon>Rhodotorula</taxon>
    </lineage>
</organism>
<protein>
    <submittedName>
        <fullName evidence="3">Uncharacterized protein</fullName>
    </submittedName>
</protein>
<dbReference type="AlphaFoldDB" id="A0A5C5FUC6"/>
<keyword evidence="4" id="KW-1185">Reference proteome</keyword>
<comment type="caution">
    <text evidence="3">The sequence shown here is derived from an EMBL/GenBank/DDBJ whole genome shotgun (WGS) entry which is preliminary data.</text>
</comment>
<keyword evidence="2" id="KW-1133">Transmembrane helix</keyword>
<evidence type="ECO:0000313" key="4">
    <source>
        <dbReference type="Proteomes" id="UP000311382"/>
    </source>
</evidence>